<dbReference type="EMBL" id="JARJCM010000056">
    <property type="protein sequence ID" value="KAJ7034566.1"/>
    <property type="molecule type" value="Genomic_DNA"/>
</dbReference>
<dbReference type="AlphaFoldDB" id="A0AAD6X4H6"/>
<reference evidence="2" key="1">
    <citation type="submission" date="2023-03" db="EMBL/GenBank/DDBJ databases">
        <title>Massive genome expansion in bonnet fungi (Mycena s.s.) driven by repeated elements and novel gene families across ecological guilds.</title>
        <authorList>
            <consortium name="Lawrence Berkeley National Laboratory"/>
            <person name="Harder C.B."/>
            <person name="Miyauchi S."/>
            <person name="Viragh M."/>
            <person name="Kuo A."/>
            <person name="Thoen E."/>
            <person name="Andreopoulos B."/>
            <person name="Lu D."/>
            <person name="Skrede I."/>
            <person name="Drula E."/>
            <person name="Henrissat B."/>
            <person name="Morin E."/>
            <person name="Kohler A."/>
            <person name="Barry K."/>
            <person name="LaButti K."/>
            <person name="Morin E."/>
            <person name="Salamov A."/>
            <person name="Lipzen A."/>
            <person name="Mereny Z."/>
            <person name="Hegedus B."/>
            <person name="Baldrian P."/>
            <person name="Stursova M."/>
            <person name="Weitz H."/>
            <person name="Taylor A."/>
            <person name="Grigoriev I.V."/>
            <person name="Nagy L.G."/>
            <person name="Martin F."/>
            <person name="Kauserud H."/>
        </authorList>
    </citation>
    <scope>NUCLEOTIDE SEQUENCE</scope>
    <source>
        <strain evidence="2">CBHHK200</strain>
    </source>
</reference>
<comment type="caution">
    <text evidence="2">The sequence shown here is derived from an EMBL/GenBank/DDBJ whole genome shotgun (WGS) entry which is preliminary data.</text>
</comment>
<feature type="compositionally biased region" description="Polar residues" evidence="1">
    <location>
        <begin position="182"/>
        <end position="191"/>
    </location>
</feature>
<keyword evidence="3" id="KW-1185">Reference proteome</keyword>
<organism evidence="2 3">
    <name type="scientific">Mycena alexandri</name>
    <dbReference type="NCBI Taxonomy" id="1745969"/>
    <lineage>
        <taxon>Eukaryota</taxon>
        <taxon>Fungi</taxon>
        <taxon>Dikarya</taxon>
        <taxon>Basidiomycota</taxon>
        <taxon>Agaricomycotina</taxon>
        <taxon>Agaricomycetes</taxon>
        <taxon>Agaricomycetidae</taxon>
        <taxon>Agaricales</taxon>
        <taxon>Marasmiineae</taxon>
        <taxon>Mycenaceae</taxon>
        <taxon>Mycena</taxon>
    </lineage>
</organism>
<feature type="region of interest" description="Disordered" evidence="1">
    <location>
        <begin position="181"/>
        <end position="208"/>
    </location>
</feature>
<evidence type="ECO:0000256" key="1">
    <source>
        <dbReference type="SAM" id="MobiDB-lite"/>
    </source>
</evidence>
<proteinExistence type="predicted"/>
<evidence type="ECO:0000313" key="2">
    <source>
        <dbReference type="EMBL" id="KAJ7034566.1"/>
    </source>
</evidence>
<dbReference type="Proteomes" id="UP001218188">
    <property type="component" value="Unassembled WGS sequence"/>
</dbReference>
<gene>
    <name evidence="2" type="ORF">C8F04DRAFT_1183108</name>
</gene>
<evidence type="ECO:0000313" key="3">
    <source>
        <dbReference type="Proteomes" id="UP001218188"/>
    </source>
</evidence>
<sequence length="368" mass="39323">MLGPDRKRRITDSFPLAPIPPKLSSTLSGMCKKHVRKAAGPNTPLNDDASEQRQYYQQQAEPTHEPPPPHSSCPSCMPCCPPRGRARRTANPSAWLLALPSPPHSAYTAFRAFPRVRMCACRGWREQQPRERAHGSGGAVAAVLWEILAPLHMLFDTLVGRGGWGAVRVALPRLAGRPHNFPLSSGVQATTMEADPHPRPRADDRPPPAPRAWACAVFMGAVLECVVSVLRRGRERGLGSKVGGGAVEDVAQARVEGVEGKAGMRLFAQEVGRVWVVLGGGCHIPMAWMKQKLQKTQTQSRSCTSTRGGRQGWCAVAGGAGGDLLAAGLTTLTLCLLAGGPPALICVVLEELVGSSSAVQAYPPILWC</sequence>
<feature type="compositionally biased region" description="Basic and acidic residues" evidence="1">
    <location>
        <begin position="194"/>
        <end position="206"/>
    </location>
</feature>
<protein>
    <submittedName>
        <fullName evidence="2">Uncharacterized protein</fullName>
    </submittedName>
</protein>
<name>A0AAD6X4H6_9AGAR</name>
<accession>A0AAD6X4H6</accession>
<feature type="region of interest" description="Disordered" evidence="1">
    <location>
        <begin position="1"/>
        <end position="74"/>
    </location>
</feature>
<feature type="compositionally biased region" description="Polar residues" evidence="1">
    <location>
        <begin position="52"/>
        <end position="61"/>
    </location>
</feature>